<proteinExistence type="predicted"/>
<keyword evidence="2" id="KW-0489">Methyltransferase</keyword>
<comment type="caution">
    <text evidence="2">The sequence shown here is derived from an EMBL/GenBank/DDBJ whole genome shotgun (WGS) entry which is preliminary data.</text>
</comment>
<dbReference type="CDD" id="cd02440">
    <property type="entry name" value="AdoMet_MTases"/>
    <property type="match status" value="1"/>
</dbReference>
<evidence type="ECO:0000313" key="2">
    <source>
        <dbReference type="EMBL" id="GAA1950468.1"/>
    </source>
</evidence>
<evidence type="ECO:0000313" key="3">
    <source>
        <dbReference type="Proteomes" id="UP001499854"/>
    </source>
</evidence>
<keyword evidence="3" id="KW-1185">Reference proteome</keyword>
<dbReference type="EMBL" id="BAAAQM010000001">
    <property type="protein sequence ID" value="GAA1950468.1"/>
    <property type="molecule type" value="Genomic_DNA"/>
</dbReference>
<dbReference type="GO" id="GO:0008168">
    <property type="term" value="F:methyltransferase activity"/>
    <property type="evidence" value="ECO:0007669"/>
    <property type="project" value="UniProtKB-KW"/>
</dbReference>
<dbReference type="RefSeq" id="WP_344654943.1">
    <property type="nucleotide sequence ID" value="NZ_BAAAQM010000001.1"/>
</dbReference>
<accession>A0ABP5BT32</accession>
<reference evidence="3" key="1">
    <citation type="journal article" date="2019" name="Int. J. Syst. Evol. Microbiol.">
        <title>The Global Catalogue of Microorganisms (GCM) 10K type strain sequencing project: providing services to taxonomists for standard genome sequencing and annotation.</title>
        <authorList>
            <consortium name="The Broad Institute Genomics Platform"/>
            <consortium name="The Broad Institute Genome Sequencing Center for Infectious Disease"/>
            <person name="Wu L."/>
            <person name="Ma J."/>
        </authorList>
    </citation>
    <scope>NUCLEOTIDE SEQUENCE [LARGE SCALE GENOMIC DNA]</scope>
    <source>
        <strain evidence="3">JCM 16013</strain>
    </source>
</reference>
<dbReference type="SUPFAM" id="SSF53335">
    <property type="entry name" value="S-adenosyl-L-methionine-dependent methyltransferases"/>
    <property type="match status" value="1"/>
</dbReference>
<keyword evidence="2" id="KW-0808">Transferase</keyword>
<dbReference type="Proteomes" id="UP001499854">
    <property type="component" value="Unassembled WGS sequence"/>
</dbReference>
<dbReference type="Gene3D" id="3.40.50.150">
    <property type="entry name" value="Vaccinia Virus protein VP39"/>
    <property type="match status" value="1"/>
</dbReference>
<protein>
    <submittedName>
        <fullName evidence="2">Class I SAM-dependent methyltransferase</fullName>
    </submittedName>
</protein>
<evidence type="ECO:0000259" key="1">
    <source>
        <dbReference type="Pfam" id="PF08241"/>
    </source>
</evidence>
<organism evidence="2 3">
    <name type="scientific">Catenulispora subtropica</name>
    <dbReference type="NCBI Taxonomy" id="450798"/>
    <lineage>
        <taxon>Bacteria</taxon>
        <taxon>Bacillati</taxon>
        <taxon>Actinomycetota</taxon>
        <taxon>Actinomycetes</taxon>
        <taxon>Catenulisporales</taxon>
        <taxon>Catenulisporaceae</taxon>
        <taxon>Catenulispora</taxon>
    </lineage>
</organism>
<feature type="domain" description="Methyltransferase type 11" evidence="1">
    <location>
        <begin position="40"/>
        <end position="130"/>
    </location>
</feature>
<dbReference type="GO" id="GO:0032259">
    <property type="term" value="P:methylation"/>
    <property type="evidence" value="ECO:0007669"/>
    <property type="project" value="UniProtKB-KW"/>
</dbReference>
<dbReference type="Pfam" id="PF08241">
    <property type="entry name" value="Methyltransf_11"/>
    <property type="match status" value="1"/>
</dbReference>
<sequence>MLDYDLEAATYDETRGGVERARAAAGAVLELVPDEAAVLVDVACGTGIVSELLKTPGRAVIGVDASAGMLALARARVDLPILGDATRLPLARDSVDVVTFMWLLHLIDASTVAAAIGEAARVLRSGGVVITTVDKNAANYETASDAGELLRAARAELGPPATDGFVRVRAVASEAGLELAGTSGYVGHNQGKTPRTWSRMVREEFTWARDAAPERIATLCRELEALPDQDVRRPDPVYTVAAFRCR</sequence>
<dbReference type="PANTHER" id="PTHR43591">
    <property type="entry name" value="METHYLTRANSFERASE"/>
    <property type="match status" value="1"/>
</dbReference>
<name>A0ABP5BT32_9ACTN</name>
<gene>
    <name evidence="2" type="ORF">GCM10009838_02000</name>
</gene>
<dbReference type="InterPro" id="IPR029063">
    <property type="entry name" value="SAM-dependent_MTases_sf"/>
</dbReference>
<dbReference type="InterPro" id="IPR013216">
    <property type="entry name" value="Methyltransf_11"/>
</dbReference>